<evidence type="ECO:0000313" key="2">
    <source>
        <dbReference type="EMBL" id="KAG0149401.1"/>
    </source>
</evidence>
<dbReference type="EMBL" id="MU167228">
    <property type="protein sequence ID" value="KAG0149401.1"/>
    <property type="molecule type" value="Genomic_DNA"/>
</dbReference>
<dbReference type="Proteomes" id="UP000886653">
    <property type="component" value="Unassembled WGS sequence"/>
</dbReference>
<evidence type="ECO:0000256" key="1">
    <source>
        <dbReference type="SAM" id="MobiDB-lite"/>
    </source>
</evidence>
<evidence type="ECO:0000313" key="3">
    <source>
        <dbReference type="Proteomes" id="UP000886653"/>
    </source>
</evidence>
<accession>A0A9P6NTT4</accession>
<feature type="region of interest" description="Disordered" evidence="1">
    <location>
        <begin position="127"/>
        <end position="178"/>
    </location>
</feature>
<feature type="compositionally biased region" description="Polar residues" evidence="1">
    <location>
        <begin position="148"/>
        <end position="157"/>
    </location>
</feature>
<name>A0A9P6NTT4_9BASI</name>
<reference evidence="2" key="1">
    <citation type="submission" date="2013-11" db="EMBL/GenBank/DDBJ databases">
        <title>Genome sequence of the fusiform rust pathogen reveals effectors for host alternation and coevolution with pine.</title>
        <authorList>
            <consortium name="DOE Joint Genome Institute"/>
            <person name="Smith K."/>
            <person name="Pendleton A."/>
            <person name="Kubisiak T."/>
            <person name="Anderson C."/>
            <person name="Salamov A."/>
            <person name="Aerts A."/>
            <person name="Riley R."/>
            <person name="Clum A."/>
            <person name="Lindquist E."/>
            <person name="Ence D."/>
            <person name="Campbell M."/>
            <person name="Kronenberg Z."/>
            <person name="Feau N."/>
            <person name="Dhillon B."/>
            <person name="Hamelin R."/>
            <person name="Burleigh J."/>
            <person name="Smith J."/>
            <person name="Yandell M."/>
            <person name="Nelson C."/>
            <person name="Grigoriev I."/>
            <person name="Davis J."/>
        </authorList>
    </citation>
    <scope>NUCLEOTIDE SEQUENCE</scope>
    <source>
        <strain evidence="2">G11</strain>
    </source>
</reference>
<sequence length="194" mass="21309">MSSQSSKSQVNQPDQSSGFRVGYPEFDSRWTTSEAYSRYPNMRTPASQPALSSRKNTWAQVSCQSSLFRGDTESSISSSSYQEFGGPLGQLAAAGKRVGYRSGSPENVRYGRVLDRRGSFHAVDNPISASTAHVQQTAYDPRPRRSPFESSYGTDSGRSLKDGNVVGSHSNRGPLLGFYESYPTKSSSLVRRNR</sequence>
<feature type="compositionally biased region" description="Polar residues" evidence="1">
    <location>
        <begin position="127"/>
        <end position="138"/>
    </location>
</feature>
<proteinExistence type="predicted"/>
<feature type="compositionally biased region" description="Polar residues" evidence="1">
    <location>
        <begin position="1"/>
        <end position="18"/>
    </location>
</feature>
<feature type="region of interest" description="Disordered" evidence="1">
    <location>
        <begin position="1"/>
        <end position="24"/>
    </location>
</feature>
<gene>
    <name evidence="2" type="ORF">CROQUDRAFT_653699</name>
</gene>
<dbReference type="AlphaFoldDB" id="A0A9P6NTT4"/>
<comment type="caution">
    <text evidence="2">The sequence shown here is derived from an EMBL/GenBank/DDBJ whole genome shotgun (WGS) entry which is preliminary data.</text>
</comment>
<keyword evidence="3" id="KW-1185">Reference proteome</keyword>
<protein>
    <submittedName>
        <fullName evidence="2">Uncharacterized protein</fullName>
    </submittedName>
</protein>
<organism evidence="2 3">
    <name type="scientific">Cronartium quercuum f. sp. fusiforme G11</name>
    <dbReference type="NCBI Taxonomy" id="708437"/>
    <lineage>
        <taxon>Eukaryota</taxon>
        <taxon>Fungi</taxon>
        <taxon>Dikarya</taxon>
        <taxon>Basidiomycota</taxon>
        <taxon>Pucciniomycotina</taxon>
        <taxon>Pucciniomycetes</taxon>
        <taxon>Pucciniales</taxon>
        <taxon>Coleosporiaceae</taxon>
        <taxon>Cronartium</taxon>
    </lineage>
</organism>